<dbReference type="PANTHER" id="PTHR48079">
    <property type="entry name" value="PROTEIN YEEZ"/>
    <property type="match status" value="1"/>
</dbReference>
<dbReference type="Proteomes" id="UP001501791">
    <property type="component" value="Unassembled WGS sequence"/>
</dbReference>
<gene>
    <name evidence="2" type="ORF">GCM10009691_25450</name>
</gene>
<evidence type="ECO:0000313" key="2">
    <source>
        <dbReference type="EMBL" id="GAA1549787.1"/>
    </source>
</evidence>
<name>A0ABP4MST5_9MICO</name>
<feature type="domain" description="NAD-dependent epimerase/dehydratase" evidence="1">
    <location>
        <begin position="3"/>
        <end position="233"/>
    </location>
</feature>
<dbReference type="InterPro" id="IPR001509">
    <property type="entry name" value="Epimerase_deHydtase"/>
</dbReference>
<protein>
    <submittedName>
        <fullName evidence="2">NAD(P)-dependent oxidoreductase</fullName>
    </submittedName>
</protein>
<comment type="caution">
    <text evidence="2">The sequence shown here is derived from an EMBL/GenBank/DDBJ whole genome shotgun (WGS) entry which is preliminary data.</text>
</comment>
<organism evidence="2 3">
    <name type="scientific">Brevibacterium picturae</name>
    <dbReference type="NCBI Taxonomy" id="260553"/>
    <lineage>
        <taxon>Bacteria</taxon>
        <taxon>Bacillati</taxon>
        <taxon>Actinomycetota</taxon>
        <taxon>Actinomycetes</taxon>
        <taxon>Micrococcales</taxon>
        <taxon>Brevibacteriaceae</taxon>
        <taxon>Brevibacterium</taxon>
    </lineage>
</organism>
<evidence type="ECO:0000259" key="1">
    <source>
        <dbReference type="Pfam" id="PF01370"/>
    </source>
</evidence>
<evidence type="ECO:0000313" key="3">
    <source>
        <dbReference type="Proteomes" id="UP001501791"/>
    </source>
</evidence>
<reference evidence="3" key="1">
    <citation type="journal article" date="2019" name="Int. J. Syst. Evol. Microbiol.">
        <title>The Global Catalogue of Microorganisms (GCM) 10K type strain sequencing project: providing services to taxonomists for standard genome sequencing and annotation.</title>
        <authorList>
            <consortium name="The Broad Institute Genomics Platform"/>
            <consortium name="The Broad Institute Genome Sequencing Center for Infectious Disease"/>
            <person name="Wu L."/>
            <person name="Ma J."/>
        </authorList>
    </citation>
    <scope>NUCLEOTIDE SEQUENCE [LARGE SCALE GENOMIC DNA]</scope>
    <source>
        <strain evidence="3">JCM 13319</strain>
    </source>
</reference>
<dbReference type="SUPFAM" id="SSF51735">
    <property type="entry name" value="NAD(P)-binding Rossmann-fold domains"/>
    <property type="match status" value="1"/>
</dbReference>
<proteinExistence type="predicted"/>
<dbReference type="InterPro" id="IPR036291">
    <property type="entry name" value="NAD(P)-bd_dom_sf"/>
</dbReference>
<dbReference type="Gene3D" id="3.40.50.720">
    <property type="entry name" value="NAD(P)-binding Rossmann-like Domain"/>
    <property type="match status" value="1"/>
</dbReference>
<dbReference type="EMBL" id="BAAALY010000012">
    <property type="protein sequence ID" value="GAA1549787.1"/>
    <property type="molecule type" value="Genomic_DNA"/>
</dbReference>
<accession>A0ABP4MST5</accession>
<dbReference type="RefSeq" id="WP_346036361.1">
    <property type="nucleotide sequence ID" value="NZ_BAAALY010000012.1"/>
</dbReference>
<dbReference type="InterPro" id="IPR051783">
    <property type="entry name" value="NAD(P)-dependent_oxidoreduct"/>
</dbReference>
<dbReference type="PANTHER" id="PTHR48079:SF6">
    <property type="entry name" value="NAD(P)-BINDING DOMAIN-CONTAINING PROTEIN-RELATED"/>
    <property type="match status" value="1"/>
</dbReference>
<dbReference type="Pfam" id="PF01370">
    <property type="entry name" value="Epimerase"/>
    <property type="match status" value="1"/>
</dbReference>
<keyword evidence="3" id="KW-1185">Reference proteome</keyword>
<sequence>MRVLLAGATGAIGSQLIPQLHQNGHSIIGLTRTDRGAKALHKDGVEAVQVDIMHRDGLLRALDGLHADAVIHQATAIAGAPMFHRDLYATDSLRDQGTANLLEAAKLIGADRIVAQSFFLGYGYSDHGNEPITEDRPFAELTGSRGFDRHMRSMRACEDRVLRTDGIDGVALRYGMFYGPDPLTRQMADLARRRLLPAVRPSGVTSPIHIHDAAKAAVAALERGRPGQAYNIADDEPVEFTAFLNALASSVGAGPVRTVPAWTLKVLPYLHAMMSATKIRLNCDKAKQELGWHPRYSSICEGLKEI</sequence>